<accession>A0A6G1FS77</accession>
<evidence type="ECO:0000256" key="2">
    <source>
        <dbReference type="SAM" id="MobiDB-lite"/>
    </source>
</evidence>
<keyword evidence="1" id="KW-0175">Coiled coil</keyword>
<evidence type="ECO:0000313" key="5">
    <source>
        <dbReference type="RefSeq" id="XP_033530153.1"/>
    </source>
</evidence>
<dbReference type="EMBL" id="ML975182">
    <property type="protein sequence ID" value="KAF1808522.1"/>
    <property type="molecule type" value="Genomic_DNA"/>
</dbReference>
<reference evidence="5" key="2">
    <citation type="submission" date="2020-04" db="EMBL/GenBank/DDBJ databases">
        <authorList>
            <consortium name="NCBI Genome Project"/>
        </authorList>
    </citation>
    <scope>NUCLEOTIDE SEQUENCE</scope>
    <source>
        <strain evidence="5">CBS 781.70</strain>
    </source>
</reference>
<feature type="compositionally biased region" description="Acidic residues" evidence="2">
    <location>
        <begin position="132"/>
        <end position="145"/>
    </location>
</feature>
<sequence>MSYGVDHQDEYDMELRMEEDIRDEYCRGPGQLDEDNVMVNALDRENIFWKKRLDEYTEERGTILREQEFEEVRALEEKRIKEQKRIHDESRVQKELRQRELYEAQQEQEWEQMDEDMRQAEIRIEAPLSGDEAWDEMSSENEPEAGSESWPRERKPKLEESKVAFVLSVFEPYIRNYSSRQLTYSSDALAAILSILQLFSSAVAEFRTYYGVPFYYGTPQSKPRLPLCPNRTYVLNLATGLCWSHGNRDLKAIKEFPQILGEMRRDDDDAVDLNS</sequence>
<organism evidence="3">
    <name type="scientific">Eremomyces bilateralis CBS 781.70</name>
    <dbReference type="NCBI Taxonomy" id="1392243"/>
    <lineage>
        <taxon>Eukaryota</taxon>
        <taxon>Fungi</taxon>
        <taxon>Dikarya</taxon>
        <taxon>Ascomycota</taxon>
        <taxon>Pezizomycotina</taxon>
        <taxon>Dothideomycetes</taxon>
        <taxon>Dothideomycetes incertae sedis</taxon>
        <taxon>Eremomycetales</taxon>
        <taxon>Eremomycetaceae</taxon>
        <taxon>Eremomyces</taxon>
    </lineage>
</organism>
<feature type="region of interest" description="Disordered" evidence="2">
    <location>
        <begin position="130"/>
        <end position="154"/>
    </location>
</feature>
<protein>
    <submittedName>
        <fullName evidence="3 5">Uncharacterized protein</fullName>
    </submittedName>
</protein>
<reference evidence="3 5" key="1">
    <citation type="submission" date="2020-01" db="EMBL/GenBank/DDBJ databases">
        <authorList>
            <consortium name="DOE Joint Genome Institute"/>
            <person name="Haridas S."/>
            <person name="Albert R."/>
            <person name="Binder M."/>
            <person name="Bloem J."/>
            <person name="Labutti K."/>
            <person name="Salamov A."/>
            <person name="Andreopoulos B."/>
            <person name="Baker S.E."/>
            <person name="Barry K."/>
            <person name="Bills G."/>
            <person name="Bluhm B.H."/>
            <person name="Cannon C."/>
            <person name="Castanera R."/>
            <person name="Culley D.E."/>
            <person name="Daum C."/>
            <person name="Ezra D."/>
            <person name="Gonzalez J.B."/>
            <person name="Henrissat B."/>
            <person name="Kuo A."/>
            <person name="Liang C."/>
            <person name="Lipzen A."/>
            <person name="Lutzoni F."/>
            <person name="Magnuson J."/>
            <person name="Mondo S."/>
            <person name="Nolan M."/>
            <person name="Ohm R."/>
            <person name="Pangilinan J."/>
            <person name="Park H.-J."/>
            <person name="Ramirez L."/>
            <person name="Alfaro M."/>
            <person name="Sun H."/>
            <person name="Tritt A."/>
            <person name="Yoshinaga Y."/>
            <person name="Zwiers L.-H."/>
            <person name="Turgeon B.G."/>
            <person name="Goodwin S.B."/>
            <person name="Spatafora J.W."/>
            <person name="Crous P.W."/>
            <person name="Grigoriev I.V."/>
        </authorList>
    </citation>
    <scope>NUCLEOTIDE SEQUENCE</scope>
    <source>
        <strain evidence="3 5">CBS 781.70</strain>
    </source>
</reference>
<evidence type="ECO:0000313" key="4">
    <source>
        <dbReference type="Proteomes" id="UP000504638"/>
    </source>
</evidence>
<gene>
    <name evidence="3 5" type="ORF">P152DRAFT_477195</name>
</gene>
<dbReference type="AlphaFoldDB" id="A0A6G1FS77"/>
<keyword evidence="4" id="KW-1185">Reference proteome</keyword>
<evidence type="ECO:0000313" key="3">
    <source>
        <dbReference type="EMBL" id="KAF1808522.1"/>
    </source>
</evidence>
<dbReference type="GeneID" id="54422135"/>
<proteinExistence type="predicted"/>
<dbReference type="Proteomes" id="UP000504638">
    <property type="component" value="Unplaced"/>
</dbReference>
<dbReference type="RefSeq" id="XP_033530153.1">
    <property type="nucleotide sequence ID" value="XM_033681565.1"/>
</dbReference>
<name>A0A6G1FS77_9PEZI</name>
<reference evidence="5" key="3">
    <citation type="submission" date="2025-04" db="UniProtKB">
        <authorList>
            <consortium name="RefSeq"/>
        </authorList>
    </citation>
    <scope>IDENTIFICATION</scope>
    <source>
        <strain evidence="5">CBS 781.70</strain>
    </source>
</reference>
<feature type="coiled-coil region" evidence="1">
    <location>
        <begin position="39"/>
        <end position="123"/>
    </location>
</feature>
<evidence type="ECO:0000256" key="1">
    <source>
        <dbReference type="SAM" id="Coils"/>
    </source>
</evidence>